<name>A0A3E2B4U3_9FIRM</name>
<evidence type="ECO:0000256" key="6">
    <source>
        <dbReference type="ARBA" id="ARBA00023136"/>
    </source>
</evidence>
<keyword evidence="4 7" id="KW-0812">Transmembrane</keyword>
<comment type="caution">
    <text evidence="9">The sequence shown here is derived from an EMBL/GenBank/DDBJ whole genome shotgun (WGS) entry which is preliminary data.</text>
</comment>
<feature type="transmembrane region" description="Helical" evidence="7">
    <location>
        <begin position="115"/>
        <end position="133"/>
    </location>
</feature>
<evidence type="ECO:0000259" key="8">
    <source>
        <dbReference type="PROSITE" id="PS50928"/>
    </source>
</evidence>
<dbReference type="PANTHER" id="PTHR43386">
    <property type="entry name" value="OLIGOPEPTIDE TRANSPORT SYSTEM PERMEASE PROTEIN APPC"/>
    <property type="match status" value="1"/>
</dbReference>
<dbReference type="GO" id="GO:0005886">
    <property type="term" value="C:plasma membrane"/>
    <property type="evidence" value="ECO:0007669"/>
    <property type="project" value="UniProtKB-SubCell"/>
</dbReference>
<keyword evidence="3" id="KW-1003">Cell membrane</keyword>
<gene>
    <name evidence="9" type="ORF">DV520_04485</name>
</gene>
<keyword evidence="2 7" id="KW-0813">Transport</keyword>
<keyword evidence="6 7" id="KW-0472">Membrane</keyword>
<dbReference type="InterPro" id="IPR035906">
    <property type="entry name" value="MetI-like_sf"/>
</dbReference>
<dbReference type="Gene3D" id="1.10.3720.10">
    <property type="entry name" value="MetI-like"/>
    <property type="match status" value="1"/>
</dbReference>
<evidence type="ECO:0000256" key="4">
    <source>
        <dbReference type="ARBA" id="ARBA00022692"/>
    </source>
</evidence>
<dbReference type="AlphaFoldDB" id="A0A3E2B4U3"/>
<protein>
    <submittedName>
        <fullName evidence="9">ABC transporter permease</fullName>
    </submittedName>
</protein>
<dbReference type="OrthoDB" id="9797852at2"/>
<dbReference type="PANTHER" id="PTHR43386:SF1">
    <property type="entry name" value="D,D-DIPEPTIDE TRANSPORT SYSTEM PERMEASE PROTEIN DDPC-RELATED"/>
    <property type="match status" value="1"/>
</dbReference>
<feature type="transmembrane region" description="Helical" evidence="7">
    <location>
        <begin position="218"/>
        <end position="239"/>
    </location>
</feature>
<sequence length="249" mass="26641">MAVLILVGYVWTPYDTTGMSGADKFLAPCLAHPLGTDNFGRDILSRVMEGAGSTFLIALCVVLIGGIIGTVIGCLTGYFGGAADLVLMRVCDAITAFPSILLALVLINVFGMGKYQIILILGILFIPSFARVVRGEVAKERNLNYVASARLMGASHLRIIFRHILPNTVQVLLPIVAIGFNNAVLAEASMSYLGVGVQPPDASLGRMLSEAQTYLGRAPWYALFVGLAIVLMILGLSLLTEGLQQRRRS</sequence>
<feature type="transmembrane region" description="Helical" evidence="7">
    <location>
        <begin position="86"/>
        <end position="109"/>
    </location>
</feature>
<feature type="transmembrane region" description="Helical" evidence="7">
    <location>
        <begin position="55"/>
        <end position="79"/>
    </location>
</feature>
<keyword evidence="10" id="KW-1185">Reference proteome</keyword>
<dbReference type="Proteomes" id="UP000260649">
    <property type="component" value="Unassembled WGS sequence"/>
</dbReference>
<organism evidence="9 10">
    <name type="scientific">Evtepia gabavorous</name>
    <dbReference type="NCBI Taxonomy" id="2211183"/>
    <lineage>
        <taxon>Bacteria</taxon>
        <taxon>Bacillati</taxon>
        <taxon>Bacillota</taxon>
        <taxon>Clostridia</taxon>
        <taxon>Eubacteriales</taxon>
        <taxon>Evtepia</taxon>
    </lineage>
</organism>
<dbReference type="PROSITE" id="PS50928">
    <property type="entry name" value="ABC_TM1"/>
    <property type="match status" value="1"/>
</dbReference>
<evidence type="ECO:0000256" key="1">
    <source>
        <dbReference type="ARBA" id="ARBA00004651"/>
    </source>
</evidence>
<dbReference type="Pfam" id="PF00528">
    <property type="entry name" value="BPD_transp_1"/>
    <property type="match status" value="1"/>
</dbReference>
<comment type="subcellular location">
    <subcellularLocation>
        <location evidence="1 7">Cell membrane</location>
        <topology evidence="1 7">Multi-pass membrane protein</topology>
    </subcellularLocation>
</comment>
<reference evidence="9 10" key="1">
    <citation type="submission" date="2018-07" db="EMBL/GenBank/DDBJ databases">
        <title>GABA Modulating Bacteria of the Human Gut Microbiota.</title>
        <authorList>
            <person name="Strandwitz P."/>
            <person name="Kim K.H."/>
            <person name="Terekhova D."/>
            <person name="Liu J.K."/>
            <person name="Sharma A."/>
            <person name="Levering J."/>
            <person name="Mcdonald D."/>
            <person name="Dietrich D."/>
            <person name="Ramadhar T.R."/>
            <person name="Lekbua A."/>
            <person name="Mroue N."/>
            <person name="Liston C."/>
            <person name="Stewart E.J."/>
            <person name="Dubin M.J."/>
            <person name="Zengler K."/>
            <person name="Knight R."/>
            <person name="Gilbert J.A."/>
            <person name="Clardy J."/>
            <person name="Lewis K."/>
        </authorList>
    </citation>
    <scope>NUCLEOTIDE SEQUENCE [LARGE SCALE GENOMIC DNA]</scope>
    <source>
        <strain evidence="9 10">KLE1738</strain>
    </source>
</reference>
<evidence type="ECO:0000313" key="10">
    <source>
        <dbReference type="Proteomes" id="UP000260649"/>
    </source>
</evidence>
<accession>A0A3E2B4U3</accession>
<keyword evidence="5 7" id="KW-1133">Transmembrane helix</keyword>
<feature type="transmembrane region" description="Helical" evidence="7">
    <location>
        <begin position="159"/>
        <end position="180"/>
    </location>
</feature>
<dbReference type="EMBL" id="QQRQ01000005">
    <property type="protein sequence ID" value="RFT07040.1"/>
    <property type="molecule type" value="Genomic_DNA"/>
</dbReference>
<evidence type="ECO:0000256" key="3">
    <source>
        <dbReference type="ARBA" id="ARBA00022475"/>
    </source>
</evidence>
<dbReference type="GO" id="GO:0055085">
    <property type="term" value="P:transmembrane transport"/>
    <property type="evidence" value="ECO:0007669"/>
    <property type="project" value="InterPro"/>
</dbReference>
<dbReference type="InterPro" id="IPR050366">
    <property type="entry name" value="BP-dependent_transpt_permease"/>
</dbReference>
<comment type="similarity">
    <text evidence="7">Belongs to the binding-protein-dependent transport system permease family.</text>
</comment>
<dbReference type="CDD" id="cd06261">
    <property type="entry name" value="TM_PBP2"/>
    <property type="match status" value="1"/>
</dbReference>
<evidence type="ECO:0000256" key="2">
    <source>
        <dbReference type="ARBA" id="ARBA00022448"/>
    </source>
</evidence>
<feature type="domain" description="ABC transmembrane type-1" evidence="8">
    <location>
        <begin position="51"/>
        <end position="240"/>
    </location>
</feature>
<evidence type="ECO:0000256" key="5">
    <source>
        <dbReference type="ARBA" id="ARBA00022989"/>
    </source>
</evidence>
<dbReference type="SUPFAM" id="SSF161098">
    <property type="entry name" value="MetI-like"/>
    <property type="match status" value="1"/>
</dbReference>
<proteinExistence type="inferred from homology"/>
<dbReference type="InterPro" id="IPR000515">
    <property type="entry name" value="MetI-like"/>
</dbReference>
<evidence type="ECO:0000313" key="9">
    <source>
        <dbReference type="EMBL" id="RFT07040.1"/>
    </source>
</evidence>
<evidence type="ECO:0000256" key="7">
    <source>
        <dbReference type="RuleBase" id="RU363032"/>
    </source>
</evidence>